<name>A0A7X3FYP5_9BURK</name>
<gene>
    <name evidence="2" type="ORF">GPY61_11105</name>
</gene>
<dbReference type="SUPFAM" id="SSF51445">
    <property type="entry name" value="(Trans)glycosidases"/>
    <property type="match status" value="1"/>
</dbReference>
<evidence type="ECO:0000259" key="1">
    <source>
        <dbReference type="Pfam" id="PF08924"/>
    </source>
</evidence>
<organism evidence="2 3">
    <name type="scientific">Massilia cellulosiltytica</name>
    <dbReference type="NCBI Taxonomy" id="2683234"/>
    <lineage>
        <taxon>Bacteria</taxon>
        <taxon>Pseudomonadati</taxon>
        <taxon>Pseudomonadota</taxon>
        <taxon>Betaproteobacteria</taxon>
        <taxon>Burkholderiales</taxon>
        <taxon>Oxalobacteraceae</taxon>
        <taxon>Telluria group</taxon>
        <taxon>Massilia</taxon>
    </lineage>
</organism>
<protein>
    <submittedName>
        <fullName evidence="2">DUF1906 domain-containing protein</fullName>
    </submittedName>
</protein>
<dbReference type="Proteomes" id="UP000443353">
    <property type="component" value="Unassembled WGS sequence"/>
</dbReference>
<dbReference type="EMBL" id="WSES01000003">
    <property type="protein sequence ID" value="MVW60480.1"/>
    <property type="molecule type" value="Genomic_DNA"/>
</dbReference>
<feature type="domain" description="Rv2525c-like glycoside hydrolase-like" evidence="1">
    <location>
        <begin position="18"/>
        <end position="159"/>
    </location>
</feature>
<keyword evidence="3" id="KW-1185">Reference proteome</keyword>
<dbReference type="Gene3D" id="3.20.20.80">
    <property type="entry name" value="Glycosidases"/>
    <property type="match status" value="1"/>
</dbReference>
<dbReference type="AlphaFoldDB" id="A0A7X3FYP5"/>
<evidence type="ECO:0000313" key="3">
    <source>
        <dbReference type="Proteomes" id="UP000443353"/>
    </source>
</evidence>
<sequence>MPVLKGLDTTMELTRHAQALQEQGYAFALRYYSHNAAKNLSLGEARALSQAGLALGVVWETSGTRAGFFTRAQGLADGAAAFQMARDVVKQPFGSAIYFAVDYDPTQADLDGAVSNYFTGVHAALYVAAEGEPSYRVGVYGSGLCCGTLVERGQAALSWLSQSTAFAGSRLYAEQKRYDIIQLLPVRIPGADGVVLDIDPDATHPDRDGGLFMV</sequence>
<reference evidence="2 3" key="1">
    <citation type="submission" date="2019-12" db="EMBL/GenBank/DDBJ databases">
        <authorList>
            <person name="Li C."/>
            <person name="Zhao J."/>
        </authorList>
    </citation>
    <scope>NUCLEOTIDE SEQUENCE [LARGE SCALE GENOMIC DNA]</scope>
    <source>
        <strain evidence="2 3">NEAU-DD11</strain>
    </source>
</reference>
<accession>A0A7X3FYP5</accession>
<comment type="caution">
    <text evidence="2">The sequence shown here is derived from an EMBL/GenBank/DDBJ whole genome shotgun (WGS) entry which is preliminary data.</text>
</comment>
<dbReference type="RefSeq" id="WP_160408608.1">
    <property type="nucleotide sequence ID" value="NZ_WSES01000003.1"/>
</dbReference>
<dbReference type="InterPro" id="IPR015020">
    <property type="entry name" value="Rv2525c-like_Glyco_Hydro-like"/>
</dbReference>
<dbReference type="InterPro" id="IPR017853">
    <property type="entry name" value="GH"/>
</dbReference>
<dbReference type="Pfam" id="PF08924">
    <property type="entry name" value="Rv2525c_GlyHyd-like"/>
    <property type="match status" value="1"/>
</dbReference>
<proteinExistence type="predicted"/>
<evidence type="ECO:0000313" key="2">
    <source>
        <dbReference type="EMBL" id="MVW60480.1"/>
    </source>
</evidence>